<evidence type="ECO:0000313" key="1">
    <source>
        <dbReference type="Proteomes" id="UP000887576"/>
    </source>
</evidence>
<evidence type="ECO:0000313" key="2">
    <source>
        <dbReference type="WBParaSite" id="JU765_v2.g1853.t1"/>
    </source>
</evidence>
<protein>
    <submittedName>
        <fullName evidence="2">Insulin-like domain-containing protein</fullName>
    </submittedName>
</protein>
<reference evidence="2" key="1">
    <citation type="submission" date="2022-11" db="UniProtKB">
        <authorList>
            <consortium name="WormBaseParasite"/>
        </authorList>
    </citation>
    <scope>IDENTIFICATION</scope>
</reference>
<name>A0AC34QQX4_9BILA</name>
<organism evidence="1 2">
    <name type="scientific">Panagrolaimus sp. JU765</name>
    <dbReference type="NCBI Taxonomy" id="591449"/>
    <lineage>
        <taxon>Eukaryota</taxon>
        <taxon>Metazoa</taxon>
        <taxon>Ecdysozoa</taxon>
        <taxon>Nematoda</taxon>
        <taxon>Chromadorea</taxon>
        <taxon>Rhabditida</taxon>
        <taxon>Tylenchina</taxon>
        <taxon>Panagrolaimomorpha</taxon>
        <taxon>Panagrolaimoidea</taxon>
        <taxon>Panagrolaimidae</taxon>
        <taxon>Panagrolaimus</taxon>
    </lineage>
</organism>
<sequence>MFQNVCFTINSTVLFCVIFTVIPSFCFIPTERRFYDNSGDEIVIYDMKQPMMSDKMNENFQENQMDSEFDFKVPIMLQYRQKKGERVCGSRFLKTLAKLCSNCTKKLGTEFVPSKRDGSSLKTIDEWATKCCEDGCEFNELRHFCCTP</sequence>
<dbReference type="WBParaSite" id="JU765_v2.g1853.t1">
    <property type="protein sequence ID" value="JU765_v2.g1853.t1"/>
    <property type="gene ID" value="JU765_v2.g1853"/>
</dbReference>
<proteinExistence type="predicted"/>
<accession>A0AC34QQX4</accession>
<dbReference type="Proteomes" id="UP000887576">
    <property type="component" value="Unplaced"/>
</dbReference>